<dbReference type="EMBL" id="IACK01068485">
    <property type="protein sequence ID" value="LAA77443.1"/>
    <property type="molecule type" value="Transcribed_RNA"/>
</dbReference>
<evidence type="ECO:0000313" key="2">
    <source>
        <dbReference type="EMBL" id="LAA77443.1"/>
    </source>
</evidence>
<reference evidence="2" key="2">
    <citation type="submission" date="2017-11" db="EMBL/GenBank/DDBJ databases">
        <title>Coralsnake Venomics: Analyses of Venom Gland Transcriptomes and Proteomes of Six Brazilian Taxa.</title>
        <authorList>
            <person name="Aird S.D."/>
            <person name="Jorge da Silva N."/>
            <person name="Qiu L."/>
            <person name="Villar-Briones A."/>
            <person name="Aparecida-Saddi V."/>
            <person name="Campos-Telles M.P."/>
            <person name="Grau M."/>
            <person name="Mikheyev A.S."/>
        </authorList>
    </citation>
    <scope>NUCLEOTIDE SEQUENCE</scope>
    <source>
        <tissue evidence="2">Venom_gland</tissue>
    </source>
</reference>
<name>A0A2D4HZS2_MICLE</name>
<proteinExistence type="predicted"/>
<organism evidence="2">
    <name type="scientific">Micrurus lemniscatus lemniscatus</name>
    <dbReference type="NCBI Taxonomy" id="129467"/>
    <lineage>
        <taxon>Eukaryota</taxon>
        <taxon>Metazoa</taxon>
        <taxon>Chordata</taxon>
        <taxon>Craniata</taxon>
        <taxon>Vertebrata</taxon>
        <taxon>Euteleostomi</taxon>
        <taxon>Lepidosauria</taxon>
        <taxon>Squamata</taxon>
        <taxon>Bifurcata</taxon>
        <taxon>Unidentata</taxon>
        <taxon>Episquamata</taxon>
        <taxon>Toxicofera</taxon>
        <taxon>Serpentes</taxon>
        <taxon>Colubroidea</taxon>
        <taxon>Elapidae</taxon>
        <taxon>Elapinae</taxon>
        <taxon>Micrurus</taxon>
    </lineage>
</organism>
<evidence type="ECO:0000256" key="1">
    <source>
        <dbReference type="SAM" id="MobiDB-lite"/>
    </source>
</evidence>
<reference evidence="2" key="1">
    <citation type="submission" date="2017-07" db="EMBL/GenBank/DDBJ databases">
        <authorList>
            <person name="Mikheyev A."/>
            <person name="Grau M."/>
        </authorList>
    </citation>
    <scope>NUCLEOTIDE SEQUENCE</scope>
    <source>
        <tissue evidence="2">Venom_gland</tissue>
    </source>
</reference>
<sequence>MGSTIHPWLSSRTKSLGPYGKPVRSSLISGRMTYLRVSIMTEKALFLDYVSFLQSHTAPPVFAPTENYCYLHYYHHHPFGLSSRGDHTKRSYHHSRHQWSY</sequence>
<accession>A0A2D4HZS2</accession>
<protein>
    <submittedName>
        <fullName evidence="2">Uncharacterized protein</fullName>
    </submittedName>
</protein>
<feature type="region of interest" description="Disordered" evidence="1">
    <location>
        <begin position="1"/>
        <end position="20"/>
    </location>
</feature>
<dbReference type="AlphaFoldDB" id="A0A2D4HZS2"/>